<evidence type="ECO:0000313" key="4">
    <source>
        <dbReference type="Proteomes" id="UP001242288"/>
    </source>
</evidence>
<evidence type="ECO:0000313" key="2">
    <source>
        <dbReference type="EMBL" id="MDQ6413412.1"/>
    </source>
</evidence>
<sequence>MDEIVQFQENVWTGLSNVAAEMFHCSRHHAALQHGTVIAYIDLISATA</sequence>
<proteinExistence type="predicted"/>
<accession>A0AAP5BMN9</accession>
<dbReference type="EMBL" id="JAPKHW010000058">
    <property type="protein sequence ID" value="MCX4151600.1"/>
    <property type="molecule type" value="Genomic_DNA"/>
</dbReference>
<gene>
    <name evidence="2" type="ORF">NIE36_40530</name>
    <name evidence="1" type="ORF">OSB80_40630</name>
</gene>
<dbReference type="EMBL" id="JAMXWF010000058">
    <property type="protein sequence ID" value="MDQ6413412.1"/>
    <property type="molecule type" value="Genomic_DNA"/>
</dbReference>
<evidence type="ECO:0000313" key="1">
    <source>
        <dbReference type="EMBL" id="MCX4151600.1"/>
    </source>
</evidence>
<dbReference type="Proteomes" id="UP001242288">
    <property type="component" value="Unassembled WGS sequence"/>
</dbReference>
<dbReference type="Proteomes" id="UP001209412">
    <property type="component" value="Unassembled WGS sequence"/>
</dbReference>
<reference evidence="2" key="1">
    <citation type="submission" date="2022-06" db="EMBL/GenBank/DDBJ databases">
        <title>PHB producers.</title>
        <authorList>
            <person name="Besaury L."/>
        </authorList>
    </citation>
    <scope>NUCLEOTIDE SEQUENCE</scope>
    <source>
        <strain evidence="2 3">SEWS6</strain>
    </source>
</reference>
<evidence type="ECO:0000313" key="3">
    <source>
        <dbReference type="Proteomes" id="UP001209412"/>
    </source>
</evidence>
<dbReference type="RefSeq" id="WP_266261811.1">
    <property type="nucleotide sequence ID" value="NZ_JAMXWF010000058.1"/>
</dbReference>
<name>A0AAP5BMN9_9BURK</name>
<protein>
    <submittedName>
        <fullName evidence="2">Uncharacterized protein</fullName>
    </submittedName>
</protein>
<organism evidence="2 4">
    <name type="scientific">Paraburkholderia madseniana</name>
    <dbReference type="NCBI Taxonomy" id="2599607"/>
    <lineage>
        <taxon>Bacteria</taxon>
        <taxon>Pseudomonadati</taxon>
        <taxon>Pseudomonadota</taxon>
        <taxon>Betaproteobacteria</taxon>
        <taxon>Burkholderiales</taxon>
        <taxon>Burkholderiaceae</taxon>
        <taxon>Paraburkholderia</taxon>
    </lineage>
</organism>
<comment type="caution">
    <text evidence="2">The sequence shown here is derived from an EMBL/GenBank/DDBJ whole genome shotgun (WGS) entry which is preliminary data.</text>
</comment>
<keyword evidence="3" id="KW-1185">Reference proteome</keyword>
<dbReference type="AlphaFoldDB" id="A0AAP5BMN9"/>